<dbReference type="Proteomes" id="UP000034883">
    <property type="component" value="Chromosome"/>
</dbReference>
<sequence>MHEHNEAMATAAHAAVSERTNTMSFLIGADQRCTMNVLRAEWLQ</sequence>
<keyword evidence="2" id="KW-1185">Reference proteome</keyword>
<dbReference type="EMBL" id="CP011125">
    <property type="protein sequence ID" value="AKF05585.1"/>
    <property type="molecule type" value="Genomic_DNA"/>
</dbReference>
<protein>
    <submittedName>
        <fullName evidence="1">Uncharacterized protein</fullName>
    </submittedName>
</protein>
<gene>
    <name evidence="1" type="ORF">DB32_002734</name>
</gene>
<name>A0A0F6YHF1_9BACT</name>
<organism evidence="1 2">
    <name type="scientific">Sandaracinus amylolyticus</name>
    <dbReference type="NCBI Taxonomy" id="927083"/>
    <lineage>
        <taxon>Bacteria</taxon>
        <taxon>Pseudomonadati</taxon>
        <taxon>Myxococcota</taxon>
        <taxon>Polyangia</taxon>
        <taxon>Polyangiales</taxon>
        <taxon>Sandaracinaceae</taxon>
        <taxon>Sandaracinus</taxon>
    </lineage>
</organism>
<evidence type="ECO:0000313" key="1">
    <source>
        <dbReference type="EMBL" id="AKF05585.1"/>
    </source>
</evidence>
<dbReference type="AlphaFoldDB" id="A0A0F6YHF1"/>
<dbReference type="KEGG" id="samy:DB32_002734"/>
<reference evidence="1 2" key="1">
    <citation type="submission" date="2015-03" db="EMBL/GenBank/DDBJ databases">
        <title>Genome assembly of Sandaracinus amylolyticus DSM 53668.</title>
        <authorList>
            <person name="Sharma G."/>
            <person name="Subramanian S."/>
        </authorList>
    </citation>
    <scope>NUCLEOTIDE SEQUENCE [LARGE SCALE GENOMIC DNA]</scope>
    <source>
        <strain evidence="1 2">DSM 53668</strain>
    </source>
</reference>
<accession>A0A0F6YHF1</accession>
<proteinExistence type="predicted"/>
<evidence type="ECO:0000313" key="2">
    <source>
        <dbReference type="Proteomes" id="UP000034883"/>
    </source>
</evidence>